<dbReference type="AlphaFoldDB" id="A0A7H9CLQ5"/>
<dbReference type="InterPro" id="IPR005094">
    <property type="entry name" value="Endonuclease_MobA/VirD2"/>
</dbReference>
<gene>
    <name evidence="3" type="ORF">CINF_1665</name>
</gene>
<feature type="region of interest" description="Disordered" evidence="1">
    <location>
        <begin position="533"/>
        <end position="559"/>
    </location>
</feature>
<evidence type="ECO:0000256" key="1">
    <source>
        <dbReference type="SAM" id="MobiDB-lite"/>
    </source>
</evidence>
<dbReference type="RefSeq" id="WP_179975215.1">
    <property type="nucleotide sequence ID" value="NZ_CP049075.1"/>
</dbReference>
<organism evidence="3 4">
    <name type="scientific">Candidatus Campylobacter infans</name>
    <dbReference type="NCBI Taxonomy" id="2561898"/>
    <lineage>
        <taxon>Bacteria</taxon>
        <taxon>Pseudomonadati</taxon>
        <taxon>Campylobacterota</taxon>
        <taxon>Epsilonproteobacteria</taxon>
        <taxon>Campylobacterales</taxon>
        <taxon>Campylobacteraceae</taxon>
        <taxon>Campylobacter</taxon>
    </lineage>
</organism>
<evidence type="ECO:0000259" key="2">
    <source>
        <dbReference type="Pfam" id="PF03432"/>
    </source>
</evidence>
<evidence type="ECO:0000313" key="3">
    <source>
        <dbReference type="EMBL" id="QLI06138.1"/>
    </source>
</evidence>
<dbReference type="EMBL" id="CP049075">
    <property type="protein sequence ID" value="QLI06138.1"/>
    <property type="molecule type" value="Genomic_DNA"/>
</dbReference>
<sequence length="559" mass="65704">MTRAEYEEIENNIKSIRAGRTRRVAEHRQHVSFSMGAKFSRSYVTRPKNKFSKQVVVKMISNLPTDRISACLNYTLENSLDGFAINEKGERVKTDKVLREWGNDFGLNKNSKDAWHLMFSIKEPCDNERTLKKLEASVRDVLGNNFAGHKYAFVLHTHQNNPHIHLILNKRNDFTKKKIHFNSRDEIKDFFDDVRTNFAYALGTRGLKYENKHFYQKDIKAEFNKIKKNIKLEADDYIAKDAVADYYLKIQNKNKEKERTTASRIDAMNAELEILKKENFELERLFWELRKNKNKRYFKVGKQLGEHNKILKAKRYAVLNENKKLDKIINQGFKINEMHLVHYKDQSAGLALLENFTYNFEKIYPKNSPLKPSKADFEMYHKARRAIAVHRNRESDLARKYFEDSLVLTRMFGSEQNIFKLSKALDVLDKNLHIYEHSALNNGEMTDFLKTLKSNKEFMTNVANKRFERVSQRLLKAEKINANDFLYKEYIKCTQVLGVKADEQILIKVKEEQKLYKDVLAKRGIKIAKLYSKSHSSAHDKSQNSSNERGGRERVFIKK</sequence>
<evidence type="ECO:0000313" key="4">
    <source>
        <dbReference type="Proteomes" id="UP000509414"/>
    </source>
</evidence>
<proteinExistence type="predicted"/>
<feature type="compositionally biased region" description="Basic and acidic residues" evidence="1">
    <location>
        <begin position="549"/>
        <end position="559"/>
    </location>
</feature>
<feature type="domain" description="MobA/VirD2-like nuclease" evidence="2">
    <location>
        <begin position="100"/>
        <end position="185"/>
    </location>
</feature>
<dbReference type="KEGG" id="cinf:CINF_1665"/>
<dbReference type="Proteomes" id="UP000509414">
    <property type="component" value="Chromosome"/>
</dbReference>
<accession>A0A7H9CLQ5</accession>
<keyword evidence="4" id="KW-1185">Reference proteome</keyword>
<protein>
    <submittedName>
        <fullName evidence="3">P-type type IV conjugative transfer system relaxase TraI/VirD2</fullName>
    </submittedName>
</protein>
<dbReference type="Pfam" id="PF03432">
    <property type="entry name" value="Relaxase"/>
    <property type="match status" value="1"/>
</dbReference>
<reference evidence="3 4" key="1">
    <citation type="submission" date="2020-02" db="EMBL/GenBank/DDBJ databases">
        <title>Complete genome sequence of the novel Campylobacter species Candidatus Campylobacter infans.</title>
        <authorList>
            <person name="Duim B."/>
            <person name="Zomer A."/>
            <person name="van der Graaf L."/>
            <person name="Wagenaar J."/>
        </authorList>
    </citation>
    <scope>NUCLEOTIDE SEQUENCE [LARGE SCALE GENOMIC DNA]</scope>
    <source>
        <strain evidence="3 4">19S00001</strain>
    </source>
</reference>
<name>A0A7H9CLQ5_9BACT</name>